<keyword evidence="6" id="KW-0282">Flagellum</keyword>
<protein>
    <recommendedName>
        <fullName evidence="4">Flagella basal body P-ring formation protein FlgA</fullName>
    </recommendedName>
</protein>
<feature type="signal peptide" evidence="4">
    <location>
        <begin position="1"/>
        <end position="30"/>
    </location>
</feature>
<dbReference type="PANTHER" id="PTHR36307:SF1">
    <property type="entry name" value="FLAGELLA BASAL BODY P-RING FORMATION PROTEIN FLGA"/>
    <property type="match status" value="1"/>
</dbReference>
<dbReference type="InterPro" id="IPR017585">
    <property type="entry name" value="SAF_FlgA"/>
</dbReference>
<comment type="similarity">
    <text evidence="4">Belongs to the FlgA family.</text>
</comment>
<evidence type="ECO:0000259" key="5">
    <source>
        <dbReference type="SMART" id="SM00858"/>
    </source>
</evidence>
<dbReference type="RefSeq" id="WP_231968230.1">
    <property type="nucleotide sequence ID" value="NZ_LT907988.1"/>
</dbReference>
<dbReference type="Pfam" id="PF13144">
    <property type="entry name" value="ChapFlgA"/>
    <property type="match status" value="1"/>
</dbReference>
<dbReference type="EMBL" id="FLRC01000010">
    <property type="protein sequence ID" value="SBT24547.1"/>
    <property type="molecule type" value="Genomic_DNA"/>
</dbReference>
<evidence type="ECO:0000313" key="7">
    <source>
        <dbReference type="EMBL" id="SOE49526.1"/>
    </source>
</evidence>
<evidence type="ECO:0000256" key="1">
    <source>
        <dbReference type="ARBA" id="ARBA00004418"/>
    </source>
</evidence>
<keyword evidence="6" id="KW-0969">Cilium</keyword>
<dbReference type="Gene3D" id="2.30.30.760">
    <property type="match status" value="1"/>
</dbReference>
<evidence type="ECO:0000256" key="3">
    <source>
        <dbReference type="ARBA" id="ARBA00022764"/>
    </source>
</evidence>
<dbReference type="EMBL" id="LT907988">
    <property type="protein sequence ID" value="SOE49526.1"/>
    <property type="molecule type" value="Genomic_DNA"/>
</dbReference>
<dbReference type="Proteomes" id="UP000078558">
    <property type="component" value="Chromosome I"/>
</dbReference>
<feature type="chain" id="PRO_5015018675" description="Flagella basal body P-ring formation protein FlgA" evidence="4">
    <location>
        <begin position="31"/>
        <end position="237"/>
    </location>
</feature>
<proteinExistence type="inferred from homology"/>
<dbReference type="InterPro" id="IPR039246">
    <property type="entry name" value="Flagellar_FlgA"/>
</dbReference>
<evidence type="ECO:0000256" key="2">
    <source>
        <dbReference type="ARBA" id="ARBA00022729"/>
    </source>
</evidence>
<keyword evidence="2 4" id="KW-0732">Signal</keyword>
<reference evidence="6 8" key="1">
    <citation type="submission" date="2016-06" db="EMBL/GenBank/DDBJ databases">
        <authorList>
            <person name="Kjaerup R.B."/>
            <person name="Dalgaard T.S."/>
            <person name="Juul-Madsen H.R."/>
        </authorList>
    </citation>
    <scope>NUCLEOTIDE SEQUENCE [LARGE SCALE GENOMIC DNA]</scope>
    <source>
        <strain evidence="6">Orrdi1</strain>
    </source>
</reference>
<gene>
    <name evidence="6" type="ORF">ODI_01667</name>
    <name evidence="7" type="ORF">ODI_R2135</name>
</gene>
<dbReference type="AlphaFoldDB" id="A0A1C3JZG8"/>
<sequence>MPSMHLPLPRLFALACFASLLALGAGRAQAADQDAAQVATVAEQFLRQQLAHLPGEPEIGLEAVRTDKQPACEALSAFLPSGARLRSRMAVGIRCAGPKPWTLYVQATVSVPGTYFVAARALPLGHTISESNLSPRAGDLLNLAPGTIVHPAQAVGYITSQRVGAGQALRASSLRHAQSVLRGHTVRVQARGPGFMVSSEGQALENAAPGNQVQVRTPNGQIVIGVVQDAGTVEIQL</sequence>
<dbReference type="KEGG" id="odi:ODI_R2135"/>
<dbReference type="CDD" id="cd11614">
    <property type="entry name" value="SAF_CpaB_FlgA_like"/>
    <property type="match status" value="1"/>
</dbReference>
<keyword evidence="4" id="KW-1005">Bacterial flagellum biogenesis</keyword>
<keyword evidence="6" id="KW-0966">Cell projection</keyword>
<reference evidence="7 8" key="2">
    <citation type="submission" date="2017-08" db="EMBL/GenBank/DDBJ databases">
        <authorList>
            <person name="de Groot N.N."/>
        </authorList>
    </citation>
    <scope>NUCLEOTIDE SEQUENCE [LARGE SCALE GENOMIC DNA]</scope>
    <source>
        <strain evidence="7">Orrdi1</strain>
    </source>
</reference>
<dbReference type="NCBIfam" id="TIGR03170">
    <property type="entry name" value="flgA_cterm"/>
    <property type="match status" value="1"/>
</dbReference>
<dbReference type="STRING" id="1851544.ODI_01667"/>
<evidence type="ECO:0000313" key="8">
    <source>
        <dbReference type="Proteomes" id="UP000078558"/>
    </source>
</evidence>
<accession>A0A1C3JZG8</accession>
<dbReference type="PANTHER" id="PTHR36307">
    <property type="entry name" value="FLAGELLA BASAL BODY P-RING FORMATION PROTEIN FLGA"/>
    <property type="match status" value="1"/>
</dbReference>
<dbReference type="GO" id="GO:0042597">
    <property type="term" value="C:periplasmic space"/>
    <property type="evidence" value="ECO:0007669"/>
    <property type="project" value="UniProtKB-SubCell"/>
</dbReference>
<keyword evidence="8" id="KW-1185">Reference proteome</keyword>
<name>A0A1C3JZG8_9BURK</name>
<comment type="function">
    <text evidence="4">Involved in the assembly process of the P-ring formation. It may associate with FlgF on the rod constituting a structure essential for the P-ring assembly or may act as a modulator protein for the P-ring assembly.</text>
</comment>
<evidence type="ECO:0000256" key="4">
    <source>
        <dbReference type="RuleBase" id="RU362063"/>
    </source>
</evidence>
<dbReference type="InterPro" id="IPR041231">
    <property type="entry name" value="FlgA_N"/>
</dbReference>
<dbReference type="GO" id="GO:0044780">
    <property type="term" value="P:bacterial-type flagellum assembly"/>
    <property type="evidence" value="ECO:0007669"/>
    <property type="project" value="InterPro"/>
</dbReference>
<evidence type="ECO:0000313" key="6">
    <source>
        <dbReference type="EMBL" id="SBT24547.1"/>
    </source>
</evidence>
<comment type="subcellular location">
    <subcellularLocation>
        <location evidence="1 4">Periplasm</location>
    </subcellularLocation>
</comment>
<keyword evidence="3 4" id="KW-0574">Periplasm</keyword>
<dbReference type="Pfam" id="PF17656">
    <property type="entry name" value="ChapFlgA_N"/>
    <property type="match status" value="1"/>
</dbReference>
<feature type="domain" description="SAF" evidence="5">
    <location>
        <begin position="113"/>
        <end position="175"/>
    </location>
</feature>
<dbReference type="InterPro" id="IPR013974">
    <property type="entry name" value="SAF"/>
</dbReference>
<organism evidence="6 8">
    <name type="scientific">Orrella dioscoreae</name>
    <dbReference type="NCBI Taxonomy" id="1851544"/>
    <lineage>
        <taxon>Bacteria</taxon>
        <taxon>Pseudomonadati</taxon>
        <taxon>Pseudomonadota</taxon>
        <taxon>Betaproteobacteria</taxon>
        <taxon>Burkholderiales</taxon>
        <taxon>Alcaligenaceae</taxon>
        <taxon>Orrella</taxon>
    </lineage>
</organism>
<dbReference type="SMART" id="SM00858">
    <property type="entry name" value="SAF"/>
    <property type="match status" value="1"/>
</dbReference>